<keyword evidence="2" id="KW-0805">Transcription regulation</keyword>
<accession>A0A099KMN1</accession>
<dbReference type="Gene3D" id="1.10.1740.10">
    <property type="match status" value="1"/>
</dbReference>
<evidence type="ECO:0000313" key="8">
    <source>
        <dbReference type="EMBL" id="KGJ91490.1"/>
    </source>
</evidence>
<dbReference type="InterPro" id="IPR007627">
    <property type="entry name" value="RNA_pol_sigma70_r2"/>
</dbReference>
<evidence type="ECO:0000259" key="6">
    <source>
        <dbReference type="Pfam" id="PF04542"/>
    </source>
</evidence>
<comment type="caution">
    <text evidence="8">The sequence shown here is derived from an EMBL/GenBank/DDBJ whole genome shotgun (WGS) entry which is preliminary data.</text>
</comment>
<protein>
    <submittedName>
        <fullName evidence="8">RNA polymerase, sigma-24 subunit, RpoE, ECF subfamily</fullName>
    </submittedName>
</protein>
<dbReference type="CDD" id="cd06171">
    <property type="entry name" value="Sigma70_r4"/>
    <property type="match status" value="1"/>
</dbReference>
<gene>
    <name evidence="8" type="ORF">ND2E_3355</name>
</gene>
<dbReference type="NCBIfam" id="TIGR02937">
    <property type="entry name" value="sigma70-ECF"/>
    <property type="match status" value="1"/>
</dbReference>
<evidence type="ECO:0000256" key="5">
    <source>
        <dbReference type="ARBA" id="ARBA00023163"/>
    </source>
</evidence>
<dbReference type="SUPFAM" id="SSF88946">
    <property type="entry name" value="Sigma2 domain of RNA polymerase sigma factors"/>
    <property type="match status" value="1"/>
</dbReference>
<dbReference type="AlphaFoldDB" id="A0A099KMN1"/>
<evidence type="ECO:0000256" key="1">
    <source>
        <dbReference type="ARBA" id="ARBA00010641"/>
    </source>
</evidence>
<dbReference type="InterPro" id="IPR039425">
    <property type="entry name" value="RNA_pol_sigma-70-like"/>
</dbReference>
<dbReference type="PANTHER" id="PTHR43133">
    <property type="entry name" value="RNA POLYMERASE ECF-TYPE SIGMA FACTO"/>
    <property type="match status" value="1"/>
</dbReference>
<keyword evidence="4" id="KW-0238">DNA-binding</keyword>
<dbReference type="RefSeq" id="WP_033094092.1">
    <property type="nucleotide sequence ID" value="NZ_JQED01000029.1"/>
</dbReference>
<keyword evidence="3" id="KW-0731">Sigma factor</keyword>
<dbReference type="InterPro" id="IPR014284">
    <property type="entry name" value="RNA_pol_sigma-70_dom"/>
</dbReference>
<dbReference type="Proteomes" id="UP000029843">
    <property type="component" value="Unassembled WGS sequence"/>
</dbReference>
<evidence type="ECO:0000256" key="4">
    <source>
        <dbReference type="ARBA" id="ARBA00023125"/>
    </source>
</evidence>
<sequence length="205" mass="23495">MQTNLLSRPTSAKSTSMSDKINHPQLCQWLESVATNRDKVAFTHLFHFFAPKILRIARGKFPNEAQANEVVQDTMSNVWRKAHLFNQDKGAATTWVYTVMRNVTFDMLRKIQGNKEDNLSDDIWPVAEKMSCEDEVFEDHLANENLLDVIEALPQAQQDVVKGFYFREMSQEQLAVHLNLPLGTVKSRLRLALGKLKVQLGEQHD</sequence>
<dbReference type="InterPro" id="IPR013325">
    <property type="entry name" value="RNA_pol_sigma_r2"/>
</dbReference>
<dbReference type="Pfam" id="PF04542">
    <property type="entry name" value="Sigma70_r2"/>
    <property type="match status" value="1"/>
</dbReference>
<dbReference type="PATRIC" id="fig|28229.4.peg.2409"/>
<dbReference type="Pfam" id="PF04545">
    <property type="entry name" value="Sigma70_r4"/>
    <property type="match status" value="1"/>
</dbReference>
<dbReference type="InterPro" id="IPR036388">
    <property type="entry name" value="WH-like_DNA-bd_sf"/>
</dbReference>
<feature type="domain" description="RNA polymerase sigma-70 region 4" evidence="7">
    <location>
        <begin position="150"/>
        <end position="197"/>
    </location>
</feature>
<dbReference type="GO" id="GO:0006352">
    <property type="term" value="P:DNA-templated transcription initiation"/>
    <property type="evidence" value="ECO:0007669"/>
    <property type="project" value="InterPro"/>
</dbReference>
<comment type="similarity">
    <text evidence="1">Belongs to the sigma-70 factor family. ECF subfamily.</text>
</comment>
<evidence type="ECO:0000313" key="9">
    <source>
        <dbReference type="Proteomes" id="UP000029843"/>
    </source>
</evidence>
<name>A0A099KMN1_COLPS</name>
<evidence type="ECO:0000256" key="2">
    <source>
        <dbReference type="ARBA" id="ARBA00023015"/>
    </source>
</evidence>
<evidence type="ECO:0000259" key="7">
    <source>
        <dbReference type="Pfam" id="PF04545"/>
    </source>
</evidence>
<keyword evidence="5" id="KW-0804">Transcription</keyword>
<dbReference type="EMBL" id="JQED01000029">
    <property type="protein sequence ID" value="KGJ91490.1"/>
    <property type="molecule type" value="Genomic_DNA"/>
</dbReference>
<dbReference type="InterPro" id="IPR007630">
    <property type="entry name" value="RNA_pol_sigma70_r4"/>
</dbReference>
<dbReference type="OrthoDB" id="9784272at2"/>
<dbReference type="SUPFAM" id="SSF88659">
    <property type="entry name" value="Sigma3 and sigma4 domains of RNA polymerase sigma factors"/>
    <property type="match status" value="1"/>
</dbReference>
<dbReference type="GO" id="GO:0016987">
    <property type="term" value="F:sigma factor activity"/>
    <property type="evidence" value="ECO:0007669"/>
    <property type="project" value="UniProtKB-KW"/>
</dbReference>
<dbReference type="InterPro" id="IPR013324">
    <property type="entry name" value="RNA_pol_sigma_r3/r4-like"/>
</dbReference>
<dbReference type="GO" id="GO:0003677">
    <property type="term" value="F:DNA binding"/>
    <property type="evidence" value="ECO:0007669"/>
    <property type="project" value="UniProtKB-KW"/>
</dbReference>
<dbReference type="PANTHER" id="PTHR43133:SF62">
    <property type="entry name" value="RNA POLYMERASE SIGMA FACTOR SIGZ"/>
    <property type="match status" value="1"/>
</dbReference>
<reference evidence="8 9" key="1">
    <citation type="submission" date="2014-08" db="EMBL/GenBank/DDBJ databases">
        <title>Genomic and Phenotypic Diversity of Colwellia psychrerythraea strains from Disparate Marine Basins.</title>
        <authorList>
            <person name="Techtmann S.M."/>
            <person name="Stelling S.C."/>
            <person name="Utturkar S.M."/>
            <person name="Alshibli N."/>
            <person name="Harris A."/>
            <person name="Brown S.D."/>
            <person name="Hazen T.C."/>
        </authorList>
    </citation>
    <scope>NUCLEOTIDE SEQUENCE [LARGE SCALE GENOMIC DNA]</scope>
    <source>
        <strain evidence="8 9">ND2E</strain>
    </source>
</reference>
<feature type="domain" description="RNA polymerase sigma-70 region 2" evidence="6">
    <location>
        <begin position="49"/>
        <end position="110"/>
    </location>
</feature>
<organism evidence="8 9">
    <name type="scientific">Colwellia psychrerythraea</name>
    <name type="common">Vibrio psychroerythus</name>
    <dbReference type="NCBI Taxonomy" id="28229"/>
    <lineage>
        <taxon>Bacteria</taxon>
        <taxon>Pseudomonadati</taxon>
        <taxon>Pseudomonadota</taxon>
        <taxon>Gammaproteobacteria</taxon>
        <taxon>Alteromonadales</taxon>
        <taxon>Colwelliaceae</taxon>
        <taxon>Colwellia</taxon>
    </lineage>
</organism>
<proteinExistence type="inferred from homology"/>
<dbReference type="NCBIfam" id="NF009178">
    <property type="entry name" value="PRK12526.1"/>
    <property type="match status" value="1"/>
</dbReference>
<evidence type="ECO:0000256" key="3">
    <source>
        <dbReference type="ARBA" id="ARBA00023082"/>
    </source>
</evidence>
<dbReference type="Gene3D" id="1.10.10.10">
    <property type="entry name" value="Winged helix-like DNA-binding domain superfamily/Winged helix DNA-binding domain"/>
    <property type="match status" value="1"/>
</dbReference>